<sequence length="149" mass="16598">MAMSGPQVMFGYLVNPYNATIKRVEIDRSAEFETITALIDCRFLERFAIDEIHDLWLNEYGWLDGARAAIDLKSYEGQLFAGSGVILAHNSAGERISPTLSIETFRAMIDAVQPIMSAKFLSFPNVNLSMRDSIVSLTTHAQRVPLSIV</sequence>
<dbReference type="AlphaFoldDB" id="A0A916SNP6"/>
<gene>
    <name evidence="1" type="ORF">GCM10011491_41870</name>
</gene>
<accession>A0A916SNP6</accession>
<keyword evidence="2" id="KW-1185">Reference proteome</keyword>
<organism evidence="1 2">
    <name type="scientific">Brucella endophytica</name>
    <dbReference type="NCBI Taxonomy" id="1963359"/>
    <lineage>
        <taxon>Bacteria</taxon>
        <taxon>Pseudomonadati</taxon>
        <taxon>Pseudomonadota</taxon>
        <taxon>Alphaproteobacteria</taxon>
        <taxon>Hyphomicrobiales</taxon>
        <taxon>Brucellaceae</taxon>
        <taxon>Brucella/Ochrobactrum group</taxon>
        <taxon>Brucella</taxon>
    </lineage>
</organism>
<name>A0A916SNP6_9HYPH</name>
<dbReference type="Proteomes" id="UP000646478">
    <property type="component" value="Unassembled WGS sequence"/>
</dbReference>
<proteinExistence type="predicted"/>
<evidence type="ECO:0000313" key="1">
    <source>
        <dbReference type="EMBL" id="GGB09509.1"/>
    </source>
</evidence>
<evidence type="ECO:0000313" key="2">
    <source>
        <dbReference type="Proteomes" id="UP000646478"/>
    </source>
</evidence>
<reference evidence="1" key="1">
    <citation type="journal article" date="2014" name="Int. J. Syst. Evol. Microbiol.">
        <title>Complete genome sequence of Corynebacterium casei LMG S-19264T (=DSM 44701T), isolated from a smear-ripened cheese.</title>
        <authorList>
            <consortium name="US DOE Joint Genome Institute (JGI-PGF)"/>
            <person name="Walter F."/>
            <person name="Albersmeier A."/>
            <person name="Kalinowski J."/>
            <person name="Ruckert C."/>
        </authorList>
    </citation>
    <scope>NUCLEOTIDE SEQUENCE</scope>
    <source>
        <strain evidence="1">CGMCC 1.15082</strain>
    </source>
</reference>
<dbReference type="EMBL" id="BMHH01000026">
    <property type="protein sequence ID" value="GGB09509.1"/>
    <property type="molecule type" value="Genomic_DNA"/>
</dbReference>
<comment type="caution">
    <text evidence="1">The sequence shown here is derived from an EMBL/GenBank/DDBJ whole genome shotgun (WGS) entry which is preliminary data.</text>
</comment>
<protein>
    <submittedName>
        <fullName evidence="1">Uncharacterized protein</fullName>
    </submittedName>
</protein>
<reference evidence="1" key="2">
    <citation type="submission" date="2020-09" db="EMBL/GenBank/DDBJ databases">
        <authorList>
            <person name="Sun Q."/>
            <person name="Zhou Y."/>
        </authorList>
    </citation>
    <scope>NUCLEOTIDE SEQUENCE</scope>
    <source>
        <strain evidence="1">CGMCC 1.15082</strain>
    </source>
</reference>